<dbReference type="STRING" id="1173701.A0A066XJM0"/>
<dbReference type="OrthoDB" id="295274at2759"/>
<keyword evidence="5" id="KW-0175">Coiled coil</keyword>
<evidence type="ECO:0000313" key="8">
    <source>
        <dbReference type="EMBL" id="KDN69403.1"/>
    </source>
</evidence>
<evidence type="ECO:0000256" key="6">
    <source>
        <dbReference type="SAM" id="MobiDB-lite"/>
    </source>
</evidence>
<dbReference type="CDD" id="cd14687">
    <property type="entry name" value="bZIP_ATF2"/>
    <property type="match status" value="1"/>
</dbReference>
<evidence type="ECO:0000256" key="1">
    <source>
        <dbReference type="ARBA" id="ARBA00004123"/>
    </source>
</evidence>
<evidence type="ECO:0000256" key="3">
    <source>
        <dbReference type="ARBA" id="ARBA00023163"/>
    </source>
</evidence>
<dbReference type="InterPro" id="IPR046347">
    <property type="entry name" value="bZIP_sf"/>
</dbReference>
<dbReference type="Gene3D" id="1.20.5.170">
    <property type="match status" value="1"/>
</dbReference>
<evidence type="ECO:0000256" key="4">
    <source>
        <dbReference type="ARBA" id="ARBA00023242"/>
    </source>
</evidence>
<keyword evidence="9" id="KW-1185">Reference proteome</keyword>
<keyword evidence="2" id="KW-0805">Transcription regulation</keyword>
<dbReference type="SMART" id="SM00338">
    <property type="entry name" value="BRLZ"/>
    <property type="match status" value="1"/>
</dbReference>
<feature type="region of interest" description="Disordered" evidence="6">
    <location>
        <begin position="85"/>
        <end position="162"/>
    </location>
</feature>
<keyword evidence="4" id="KW-0539">Nucleus</keyword>
<dbReference type="GO" id="GO:0003700">
    <property type="term" value="F:DNA-binding transcription factor activity"/>
    <property type="evidence" value="ECO:0007669"/>
    <property type="project" value="InterPro"/>
</dbReference>
<dbReference type="AlphaFoldDB" id="A0A066XJM0"/>
<dbReference type="eggNOG" id="KOG1414">
    <property type="taxonomic scope" value="Eukaryota"/>
</dbReference>
<feature type="region of interest" description="Disordered" evidence="6">
    <location>
        <begin position="1"/>
        <end position="54"/>
    </location>
</feature>
<gene>
    <name evidence="8" type="ORF">CSUB01_03969</name>
</gene>
<comment type="subcellular location">
    <subcellularLocation>
        <location evidence="1">Nucleus</location>
    </subcellularLocation>
</comment>
<organism evidence="8 9">
    <name type="scientific">Colletotrichum sublineola</name>
    <name type="common">Sorghum anthracnose fungus</name>
    <dbReference type="NCBI Taxonomy" id="1173701"/>
    <lineage>
        <taxon>Eukaryota</taxon>
        <taxon>Fungi</taxon>
        <taxon>Dikarya</taxon>
        <taxon>Ascomycota</taxon>
        <taxon>Pezizomycotina</taxon>
        <taxon>Sordariomycetes</taxon>
        <taxon>Hypocreomycetidae</taxon>
        <taxon>Glomerellales</taxon>
        <taxon>Glomerellaceae</taxon>
        <taxon>Colletotrichum</taxon>
        <taxon>Colletotrichum graminicola species complex</taxon>
    </lineage>
</organism>
<feature type="region of interest" description="Disordered" evidence="6">
    <location>
        <begin position="253"/>
        <end position="310"/>
    </location>
</feature>
<protein>
    <submittedName>
        <fullName evidence="8">Putative bZIP transcription factor</fullName>
    </submittedName>
</protein>
<accession>A0A066XJM0</accession>
<feature type="domain" description="BZIP" evidence="7">
    <location>
        <begin position="152"/>
        <end position="215"/>
    </location>
</feature>
<proteinExistence type="predicted"/>
<feature type="coiled-coil region" evidence="5">
    <location>
        <begin position="177"/>
        <end position="211"/>
    </location>
</feature>
<dbReference type="PANTHER" id="PTHR19304">
    <property type="entry name" value="CYCLIC-AMP RESPONSE ELEMENT BINDING PROTEIN"/>
    <property type="match status" value="1"/>
</dbReference>
<dbReference type="InterPro" id="IPR051027">
    <property type="entry name" value="bZIP_transcription_factors"/>
</dbReference>
<name>A0A066XJM0_COLSU</name>
<dbReference type="PROSITE" id="PS50217">
    <property type="entry name" value="BZIP"/>
    <property type="match status" value="1"/>
</dbReference>
<dbReference type="GO" id="GO:0005634">
    <property type="term" value="C:nucleus"/>
    <property type="evidence" value="ECO:0007669"/>
    <property type="project" value="UniProtKB-SubCell"/>
</dbReference>
<dbReference type="Proteomes" id="UP000027238">
    <property type="component" value="Unassembled WGS sequence"/>
</dbReference>
<feature type="compositionally biased region" description="Polar residues" evidence="6">
    <location>
        <begin position="97"/>
        <end position="131"/>
    </location>
</feature>
<sequence length="310" mass="34549">MNSPPSFFNDAVDVATPTNDEFPSDQPRTLDPDSFDFTPPEDNDSPTNIMSHDPSAFMPMPSAWGPLVGNPPALYGHNYQAQYTTKQEDFEDRPTLLNISSVSTYQSSARTDSNKSMQTQTSKSSRTTDPSDASPPRKKGKRGKAPAQDVHEGKRDKFLERNRIAASKCRQKKKEWVSDLQETKQGLENQHAQLQMEYNGLVDEVTRMKNELMSHASCNDPNINLWLENEARRFVQVSAERVKKQSLDVSRVAGERPLGSEGSCRPSIDSQMPSMSPAHSERAMTSISSRSGSSADINYDHMPDSAFEQA</sequence>
<keyword evidence="3" id="KW-0804">Transcription</keyword>
<dbReference type="SUPFAM" id="SSF57959">
    <property type="entry name" value="Leucine zipper domain"/>
    <property type="match status" value="1"/>
</dbReference>
<dbReference type="HOGENOM" id="CLU_897182_0_0_1"/>
<evidence type="ECO:0000259" key="7">
    <source>
        <dbReference type="PROSITE" id="PS50217"/>
    </source>
</evidence>
<dbReference type="Pfam" id="PF00170">
    <property type="entry name" value="bZIP_1"/>
    <property type="match status" value="1"/>
</dbReference>
<dbReference type="OMA" id="QMEYNGL"/>
<evidence type="ECO:0000313" key="9">
    <source>
        <dbReference type="Proteomes" id="UP000027238"/>
    </source>
</evidence>
<dbReference type="PROSITE" id="PS00036">
    <property type="entry name" value="BZIP_BASIC"/>
    <property type="match status" value="1"/>
</dbReference>
<dbReference type="EMBL" id="JMSE01000515">
    <property type="protein sequence ID" value="KDN69403.1"/>
    <property type="molecule type" value="Genomic_DNA"/>
</dbReference>
<evidence type="ECO:0000256" key="5">
    <source>
        <dbReference type="SAM" id="Coils"/>
    </source>
</evidence>
<dbReference type="InterPro" id="IPR004827">
    <property type="entry name" value="bZIP"/>
</dbReference>
<reference evidence="9" key="1">
    <citation type="journal article" date="2014" name="Genome Announc.">
        <title>Draft genome sequence of Colletotrichum sublineola, a destructive pathogen of cultivated sorghum.</title>
        <authorList>
            <person name="Baroncelli R."/>
            <person name="Sanz-Martin J.M."/>
            <person name="Rech G.E."/>
            <person name="Sukno S.A."/>
            <person name="Thon M.R."/>
        </authorList>
    </citation>
    <scope>NUCLEOTIDE SEQUENCE [LARGE SCALE GENOMIC DNA]</scope>
    <source>
        <strain evidence="9">TX430BB</strain>
    </source>
</reference>
<evidence type="ECO:0000256" key="2">
    <source>
        <dbReference type="ARBA" id="ARBA00023015"/>
    </source>
</evidence>
<comment type="caution">
    <text evidence="8">The sequence shown here is derived from an EMBL/GenBank/DDBJ whole genome shotgun (WGS) entry which is preliminary data.</text>
</comment>
<feature type="compositionally biased region" description="Basic and acidic residues" evidence="6">
    <location>
        <begin position="149"/>
        <end position="162"/>
    </location>
</feature>